<dbReference type="InterPro" id="IPR002052">
    <property type="entry name" value="DNA_methylase_N6_adenine_CS"/>
</dbReference>
<dbReference type="OrthoDB" id="9816072at2"/>
<comment type="caution">
    <text evidence="7">The sequence shown here is derived from an EMBL/GenBank/DDBJ whole genome shotgun (WGS) entry which is preliminary data.</text>
</comment>
<protein>
    <submittedName>
        <fullName evidence="7">MFS transporter</fullName>
    </submittedName>
</protein>
<evidence type="ECO:0000256" key="2">
    <source>
        <dbReference type="ARBA" id="ARBA00022552"/>
    </source>
</evidence>
<dbReference type="RefSeq" id="WP_109812660.1">
    <property type="nucleotide sequence ID" value="NZ_QGKU01000048.1"/>
</dbReference>
<dbReference type="InterPro" id="IPR007848">
    <property type="entry name" value="Small_mtfrase_dom"/>
</dbReference>
<evidence type="ECO:0000313" key="8">
    <source>
        <dbReference type="Proteomes" id="UP000245680"/>
    </source>
</evidence>
<sequence length="339" mass="35353">MSEARLDAALSQGLIPAPGDARTLVIGADADSALAQSFPDARFVQPLQPDHDRLAAMGRAVEPDISDGPDAPTFDLAIVAVPRARARAEDWAARAAARLAPGGVLVLDGAKTDGIDSLWRALRGRLDGAETLTKAHGRVICGRIGADRLADLARPAAALPDGFVTGPGVFSADGPDPGSAALAAALPARLPARIADLGAGWGWLSAQILARPGVASLDMVEADHIALEAARRNVADPRVRLHWADATGWRAETPLDAVVMNPPFHTGRAGDPGLGQAFIAAAAASLAPQGHLWLVANRHLPYEGALETLFRDWQDLGGGAAFKILHASRPIQTRKGARR</sequence>
<evidence type="ECO:0000256" key="4">
    <source>
        <dbReference type="ARBA" id="ARBA00022679"/>
    </source>
</evidence>
<keyword evidence="8" id="KW-1185">Reference proteome</keyword>
<keyword evidence="5" id="KW-0949">S-adenosyl-L-methionine</keyword>
<proteinExistence type="predicted"/>
<dbReference type="Proteomes" id="UP000245680">
    <property type="component" value="Unassembled WGS sequence"/>
</dbReference>
<evidence type="ECO:0000256" key="1">
    <source>
        <dbReference type="ARBA" id="ARBA00022490"/>
    </source>
</evidence>
<dbReference type="InterPro" id="IPR046977">
    <property type="entry name" value="RsmC/RlmG"/>
</dbReference>
<evidence type="ECO:0000313" key="7">
    <source>
        <dbReference type="EMBL" id="PWR01619.1"/>
    </source>
</evidence>
<keyword evidence="1" id="KW-0963">Cytoplasm</keyword>
<dbReference type="AlphaFoldDB" id="A0A2V2LGV7"/>
<organism evidence="7 8">
    <name type="scientific">Meridianimarinicoccus roseus</name>
    <dbReference type="NCBI Taxonomy" id="2072018"/>
    <lineage>
        <taxon>Bacteria</taxon>
        <taxon>Pseudomonadati</taxon>
        <taxon>Pseudomonadota</taxon>
        <taxon>Alphaproteobacteria</taxon>
        <taxon>Rhodobacterales</taxon>
        <taxon>Paracoccaceae</taxon>
        <taxon>Meridianimarinicoccus</taxon>
    </lineage>
</organism>
<accession>A0A2V2LGV7</accession>
<keyword evidence="2" id="KW-0698">rRNA processing</keyword>
<dbReference type="GO" id="GO:0008757">
    <property type="term" value="F:S-adenosylmethionine-dependent methyltransferase activity"/>
    <property type="evidence" value="ECO:0007669"/>
    <property type="project" value="InterPro"/>
</dbReference>
<dbReference type="Gene3D" id="3.40.50.150">
    <property type="entry name" value="Vaccinia Virus protein VP39"/>
    <property type="match status" value="2"/>
</dbReference>
<dbReference type="GO" id="GO:0006364">
    <property type="term" value="P:rRNA processing"/>
    <property type="evidence" value="ECO:0007669"/>
    <property type="project" value="UniProtKB-KW"/>
</dbReference>
<evidence type="ECO:0000256" key="5">
    <source>
        <dbReference type="ARBA" id="ARBA00022691"/>
    </source>
</evidence>
<dbReference type="EMBL" id="QGKU01000048">
    <property type="protein sequence ID" value="PWR01619.1"/>
    <property type="molecule type" value="Genomic_DNA"/>
</dbReference>
<reference evidence="7 8" key="1">
    <citation type="submission" date="2018-05" db="EMBL/GenBank/DDBJ databases">
        <title>Rhodobacteraceae gen. nov., sp. nov. isolated from sea water.</title>
        <authorList>
            <person name="Ren Y."/>
        </authorList>
    </citation>
    <scope>NUCLEOTIDE SEQUENCE [LARGE SCALE GENOMIC DNA]</scope>
    <source>
        <strain evidence="7 8">TG-679</strain>
    </source>
</reference>
<dbReference type="GO" id="GO:0003676">
    <property type="term" value="F:nucleic acid binding"/>
    <property type="evidence" value="ECO:0007669"/>
    <property type="project" value="InterPro"/>
</dbReference>
<evidence type="ECO:0000256" key="3">
    <source>
        <dbReference type="ARBA" id="ARBA00022603"/>
    </source>
</evidence>
<dbReference type="Pfam" id="PF05175">
    <property type="entry name" value="MTS"/>
    <property type="match status" value="1"/>
</dbReference>
<dbReference type="PROSITE" id="PS00092">
    <property type="entry name" value="N6_MTASE"/>
    <property type="match status" value="1"/>
</dbReference>
<dbReference type="PANTHER" id="PTHR47816:SF4">
    <property type="entry name" value="RIBOSOMAL RNA SMALL SUBUNIT METHYLTRANSFERASE C"/>
    <property type="match status" value="1"/>
</dbReference>
<keyword evidence="4" id="KW-0808">Transferase</keyword>
<keyword evidence="3" id="KW-0489">Methyltransferase</keyword>
<dbReference type="InterPro" id="IPR029063">
    <property type="entry name" value="SAM-dependent_MTases_sf"/>
</dbReference>
<dbReference type="SUPFAM" id="SSF53335">
    <property type="entry name" value="S-adenosyl-L-methionine-dependent methyltransferases"/>
    <property type="match status" value="1"/>
</dbReference>
<feature type="domain" description="Methyltransferase small" evidence="6">
    <location>
        <begin position="163"/>
        <end position="325"/>
    </location>
</feature>
<gene>
    <name evidence="7" type="ORF">DKT77_15935</name>
</gene>
<dbReference type="GO" id="GO:0032259">
    <property type="term" value="P:methylation"/>
    <property type="evidence" value="ECO:0007669"/>
    <property type="project" value="UniProtKB-KW"/>
</dbReference>
<dbReference type="PANTHER" id="PTHR47816">
    <property type="entry name" value="RIBOSOMAL RNA SMALL SUBUNIT METHYLTRANSFERASE C"/>
    <property type="match status" value="1"/>
</dbReference>
<dbReference type="CDD" id="cd02440">
    <property type="entry name" value="AdoMet_MTases"/>
    <property type="match status" value="1"/>
</dbReference>
<evidence type="ECO:0000259" key="6">
    <source>
        <dbReference type="Pfam" id="PF05175"/>
    </source>
</evidence>
<dbReference type="GO" id="GO:0008170">
    <property type="term" value="F:N-methyltransferase activity"/>
    <property type="evidence" value="ECO:0007669"/>
    <property type="project" value="UniProtKB-ARBA"/>
</dbReference>
<name>A0A2V2LGV7_9RHOB</name>